<dbReference type="InterPro" id="IPR036388">
    <property type="entry name" value="WH-like_DNA-bd_sf"/>
</dbReference>
<dbReference type="InterPro" id="IPR014284">
    <property type="entry name" value="RNA_pol_sigma-70_dom"/>
</dbReference>
<name>A0A645GQJ8_9ZZZZ</name>
<proteinExistence type="predicted"/>
<evidence type="ECO:0000313" key="2">
    <source>
        <dbReference type="EMBL" id="MPN28202.1"/>
    </source>
</evidence>
<organism evidence="2">
    <name type="scientific">bioreactor metagenome</name>
    <dbReference type="NCBI Taxonomy" id="1076179"/>
    <lineage>
        <taxon>unclassified sequences</taxon>
        <taxon>metagenomes</taxon>
        <taxon>ecological metagenomes</taxon>
    </lineage>
</organism>
<feature type="domain" description="RNA polymerase sigma factor 70 region 4 type 2" evidence="1">
    <location>
        <begin position="42"/>
        <end position="91"/>
    </location>
</feature>
<dbReference type="Gene3D" id="1.10.10.10">
    <property type="entry name" value="Winged helix-like DNA-binding domain superfamily/Winged helix DNA-binding domain"/>
    <property type="match status" value="1"/>
</dbReference>
<dbReference type="SUPFAM" id="SSF88659">
    <property type="entry name" value="Sigma3 and sigma4 domains of RNA polymerase sigma factors"/>
    <property type="match status" value="1"/>
</dbReference>
<sequence length="115" mass="13651">MLNLIRNIQQEEKLRNHILSQSIDYDEETGRKVLFDDLNLIINKSLESLTPRQREIFKMSREEEMSHKEIAEKLNLSVYTVQEHISLSLKSIKTFLSKYPEQLIDLFLILICLNM</sequence>
<comment type="caution">
    <text evidence="2">The sequence shown here is derived from an EMBL/GenBank/DDBJ whole genome shotgun (WGS) entry which is preliminary data.</text>
</comment>
<dbReference type="GO" id="GO:0006352">
    <property type="term" value="P:DNA-templated transcription initiation"/>
    <property type="evidence" value="ECO:0007669"/>
    <property type="project" value="InterPro"/>
</dbReference>
<dbReference type="Pfam" id="PF08281">
    <property type="entry name" value="Sigma70_r4_2"/>
    <property type="match status" value="1"/>
</dbReference>
<dbReference type="EMBL" id="VSSQ01078388">
    <property type="protein sequence ID" value="MPN28202.1"/>
    <property type="molecule type" value="Genomic_DNA"/>
</dbReference>
<accession>A0A645GQJ8</accession>
<reference evidence="2" key="1">
    <citation type="submission" date="2019-08" db="EMBL/GenBank/DDBJ databases">
        <authorList>
            <person name="Kucharzyk K."/>
            <person name="Murdoch R.W."/>
            <person name="Higgins S."/>
            <person name="Loffler F."/>
        </authorList>
    </citation>
    <scope>NUCLEOTIDE SEQUENCE</scope>
</reference>
<dbReference type="GO" id="GO:0003677">
    <property type="term" value="F:DNA binding"/>
    <property type="evidence" value="ECO:0007669"/>
    <property type="project" value="InterPro"/>
</dbReference>
<gene>
    <name evidence="2" type="ORF">SDC9_175642</name>
</gene>
<dbReference type="InterPro" id="IPR013324">
    <property type="entry name" value="RNA_pol_sigma_r3/r4-like"/>
</dbReference>
<protein>
    <recommendedName>
        <fullName evidence="1">RNA polymerase sigma factor 70 region 4 type 2 domain-containing protein</fullName>
    </recommendedName>
</protein>
<dbReference type="NCBIfam" id="TIGR02937">
    <property type="entry name" value="sigma70-ECF"/>
    <property type="match status" value="1"/>
</dbReference>
<dbReference type="GO" id="GO:0016987">
    <property type="term" value="F:sigma factor activity"/>
    <property type="evidence" value="ECO:0007669"/>
    <property type="project" value="InterPro"/>
</dbReference>
<dbReference type="InterPro" id="IPR013249">
    <property type="entry name" value="RNA_pol_sigma70_r4_t2"/>
</dbReference>
<dbReference type="AlphaFoldDB" id="A0A645GQJ8"/>
<evidence type="ECO:0000259" key="1">
    <source>
        <dbReference type="Pfam" id="PF08281"/>
    </source>
</evidence>